<gene>
    <name evidence="2" type="ORF">Airi01_100940</name>
</gene>
<dbReference type="EMBL" id="BSTJ01000023">
    <property type="protein sequence ID" value="GLY81827.1"/>
    <property type="molecule type" value="Genomic_DNA"/>
</dbReference>
<comment type="caution">
    <text evidence="2">The sequence shown here is derived from an EMBL/GenBank/DDBJ whole genome shotgun (WGS) entry which is preliminary data.</text>
</comment>
<dbReference type="Proteomes" id="UP001165135">
    <property type="component" value="Unassembled WGS sequence"/>
</dbReference>
<accession>A0A9W6RXB9</accession>
<proteinExistence type="predicted"/>
<evidence type="ECO:0000313" key="3">
    <source>
        <dbReference type="Proteomes" id="UP001165135"/>
    </source>
</evidence>
<keyword evidence="1" id="KW-1133">Transmembrane helix</keyword>
<organism evidence="2 3">
    <name type="scientific">Actinoallomurus iriomotensis</name>
    <dbReference type="NCBI Taxonomy" id="478107"/>
    <lineage>
        <taxon>Bacteria</taxon>
        <taxon>Bacillati</taxon>
        <taxon>Actinomycetota</taxon>
        <taxon>Actinomycetes</taxon>
        <taxon>Streptosporangiales</taxon>
        <taxon>Thermomonosporaceae</taxon>
        <taxon>Actinoallomurus</taxon>
    </lineage>
</organism>
<keyword evidence="1" id="KW-0472">Membrane</keyword>
<name>A0A9W6RXB9_9ACTN</name>
<dbReference type="AlphaFoldDB" id="A0A9W6RXB9"/>
<feature type="transmembrane region" description="Helical" evidence="1">
    <location>
        <begin position="92"/>
        <end position="110"/>
    </location>
</feature>
<keyword evidence="1" id="KW-0812">Transmembrane</keyword>
<evidence type="ECO:0000256" key="1">
    <source>
        <dbReference type="SAM" id="Phobius"/>
    </source>
</evidence>
<evidence type="ECO:0000313" key="2">
    <source>
        <dbReference type="EMBL" id="GLY81827.1"/>
    </source>
</evidence>
<sequence>MCFTTGARVSEPTPPDIRWLVERIDRNHAETAGDIAELKVQVAAIPAAMDRYVLAEVYRADERRRDAERDADRAQIKALQATDSSQAASGKAWVLGIALMVGGAVLGYIGQIMQAKGH</sequence>
<protein>
    <submittedName>
        <fullName evidence="2">Uncharacterized protein</fullName>
    </submittedName>
</protein>
<reference evidence="2" key="1">
    <citation type="submission" date="2023-03" db="EMBL/GenBank/DDBJ databases">
        <title>Actinoallomurus iriomotensis NBRC 103681.</title>
        <authorList>
            <person name="Ichikawa N."/>
            <person name="Sato H."/>
            <person name="Tonouchi N."/>
        </authorList>
    </citation>
    <scope>NUCLEOTIDE SEQUENCE</scope>
    <source>
        <strain evidence="2">NBRC 103681</strain>
    </source>
</reference>